<keyword evidence="3" id="KW-1185">Reference proteome</keyword>
<dbReference type="GO" id="GO:0003724">
    <property type="term" value="F:RNA helicase activity"/>
    <property type="evidence" value="ECO:0007669"/>
    <property type="project" value="UniProtKB-EC"/>
</dbReference>
<dbReference type="EC" id="3.6.4.13" evidence="2"/>
<organism evidence="2 3">
    <name type="scientific">Lepeophtheirus salmonis</name>
    <name type="common">Salmon louse</name>
    <name type="synonym">Caligus salmonis</name>
    <dbReference type="NCBI Taxonomy" id="72036"/>
    <lineage>
        <taxon>Eukaryota</taxon>
        <taxon>Metazoa</taxon>
        <taxon>Ecdysozoa</taxon>
        <taxon>Arthropoda</taxon>
        <taxon>Crustacea</taxon>
        <taxon>Multicrustacea</taxon>
        <taxon>Hexanauplia</taxon>
        <taxon>Copepoda</taxon>
        <taxon>Siphonostomatoida</taxon>
        <taxon>Caligidae</taxon>
        <taxon>Lepeophtheirus</taxon>
    </lineage>
</organism>
<feature type="region of interest" description="Disordered" evidence="1">
    <location>
        <begin position="88"/>
        <end position="134"/>
    </location>
</feature>
<dbReference type="AlphaFoldDB" id="A0A7R8CS29"/>
<feature type="region of interest" description="Disordered" evidence="1">
    <location>
        <begin position="247"/>
        <end position="278"/>
    </location>
</feature>
<keyword evidence="2" id="KW-0378">Hydrolase</keyword>
<dbReference type="Proteomes" id="UP000675881">
    <property type="component" value="Chromosome 4"/>
</dbReference>
<evidence type="ECO:0000256" key="1">
    <source>
        <dbReference type="SAM" id="MobiDB-lite"/>
    </source>
</evidence>
<dbReference type="GO" id="GO:0016787">
    <property type="term" value="F:hydrolase activity"/>
    <property type="evidence" value="ECO:0007669"/>
    <property type="project" value="UniProtKB-KW"/>
</dbReference>
<feature type="compositionally biased region" description="Basic and acidic residues" evidence="1">
    <location>
        <begin position="124"/>
        <end position="134"/>
    </location>
</feature>
<feature type="compositionally biased region" description="Basic residues" evidence="1">
    <location>
        <begin position="102"/>
        <end position="111"/>
    </location>
</feature>
<evidence type="ECO:0000313" key="3">
    <source>
        <dbReference type="Proteomes" id="UP000675881"/>
    </source>
</evidence>
<gene>
    <name evidence="2" type="ORF">LSAA_8556</name>
</gene>
<accession>A0A7R8CS29</accession>
<proteinExistence type="predicted"/>
<dbReference type="OrthoDB" id="10253254at2759"/>
<protein>
    <submittedName>
        <fullName evidence="2">DHX16</fullName>
        <ecNumber evidence="2">3.6.4.13</ecNumber>
    </submittedName>
</protein>
<dbReference type="EMBL" id="HG994583">
    <property type="protein sequence ID" value="CAF2912360.1"/>
    <property type="molecule type" value="Genomic_DNA"/>
</dbReference>
<reference evidence="2" key="1">
    <citation type="submission" date="2021-02" db="EMBL/GenBank/DDBJ databases">
        <authorList>
            <person name="Bekaert M."/>
        </authorList>
    </citation>
    <scope>NUCLEOTIDE SEQUENCE</scope>
    <source>
        <strain evidence="2">IoA-00</strain>
    </source>
</reference>
<evidence type="ECO:0000313" key="2">
    <source>
        <dbReference type="EMBL" id="CAF2912360.1"/>
    </source>
</evidence>
<name>A0A7R8CS29_LEPSM</name>
<sequence>MQALNSEREDEVYQKMGEIFSQIGPPREIVCDNVSGISDVSIAEFFLDLSAKSLSETDLEDRIQKTETLDVGDPLVLEFHERRSRRTKAYQLLSDEDEEIPKKRKKKKKKASKDVQEEEDDIDKMEREREEDLKERDAFAKRMLAKDKEKTRKVTEKSDSRAYAEAAKRLEIEASDKDKMVPELRKESRRAYLAKRKVDKLVELEDDVQDDEFLFEKEILTEKEIKERDYKKTILALSKEHDKAAEVEKVHRYHMPDGSKNELDSYVEVDEKRKGSPL</sequence>